<name>Z9JL60_9GAMM</name>
<comment type="caution">
    <text evidence="1">The sequence shown here is derived from an EMBL/GenBank/DDBJ whole genome shotgun (WGS) entry which is preliminary data.</text>
</comment>
<dbReference type="AlphaFoldDB" id="Z9JL60"/>
<dbReference type="Proteomes" id="UP000020406">
    <property type="component" value="Unassembled WGS sequence"/>
</dbReference>
<sequence length="40" mass="4635">METIVQEVLTLKEHRIVYTTTAFTSAVKMKAIDNVRGQRR</sequence>
<gene>
    <name evidence="1" type="ORF">AF72_03225</name>
</gene>
<organism evidence="1 2">
    <name type="scientific">Xylella taiwanensis</name>
    <dbReference type="NCBI Taxonomy" id="1444770"/>
    <lineage>
        <taxon>Bacteria</taxon>
        <taxon>Pseudomonadati</taxon>
        <taxon>Pseudomonadota</taxon>
        <taxon>Gammaproteobacteria</taxon>
        <taxon>Lysobacterales</taxon>
        <taxon>Lysobacteraceae</taxon>
        <taxon>Xylella</taxon>
    </lineage>
</organism>
<dbReference type="PATRIC" id="fig|1444770.3.peg.794"/>
<evidence type="ECO:0000313" key="2">
    <source>
        <dbReference type="Proteomes" id="UP000020406"/>
    </source>
</evidence>
<evidence type="ECO:0000313" key="1">
    <source>
        <dbReference type="EMBL" id="EWS78929.1"/>
    </source>
</evidence>
<dbReference type="EMBL" id="JDSQ01000004">
    <property type="protein sequence ID" value="EWS78929.1"/>
    <property type="molecule type" value="Genomic_DNA"/>
</dbReference>
<accession>Z9JL60</accession>
<proteinExistence type="predicted"/>
<reference evidence="1 2" key="1">
    <citation type="journal article" date="2014" name="Genome Announc.">
        <title>Draft Genome Sequence of Xylella fastidiosa Pear Leaf Scorch Strain in Taiwan.</title>
        <authorList>
            <person name="Su C.C."/>
            <person name="Deng W.L."/>
            <person name="Jan F.J."/>
            <person name="Chang C.J."/>
            <person name="Huang H."/>
            <person name="Chen J."/>
        </authorList>
    </citation>
    <scope>NUCLEOTIDE SEQUENCE [LARGE SCALE GENOMIC DNA]</scope>
    <source>
        <strain evidence="1 2">PLS229</strain>
    </source>
</reference>
<protein>
    <submittedName>
        <fullName evidence="1">Uncharacterized protein</fullName>
    </submittedName>
</protein>